<keyword evidence="3" id="KW-1185">Reference proteome</keyword>
<protein>
    <submittedName>
        <fullName evidence="2">Uncharacterized protein</fullName>
    </submittedName>
</protein>
<gene>
    <name evidence="2" type="ordered locus">TVNIR_0507</name>
</gene>
<reference evidence="2" key="1">
    <citation type="submission" date="2015-12" db="EMBL/GenBank/DDBJ databases">
        <authorList>
            <person name="Tikhonova T.V."/>
            <person name="Pavlov A.R."/>
            <person name="Beletsky A.V."/>
            <person name="Mardanov A.V."/>
            <person name="Sorokin D.Y."/>
            <person name="Ravin N.V."/>
            <person name="Popov V.O."/>
        </authorList>
    </citation>
    <scope>NUCLEOTIDE SEQUENCE</scope>
    <source>
        <strain evidence="2">DSM 14787</strain>
    </source>
</reference>
<feature type="region of interest" description="Disordered" evidence="1">
    <location>
        <begin position="13"/>
        <end position="55"/>
    </location>
</feature>
<organism evidence="2 3">
    <name type="scientific">Thioalkalivibrio nitratireducens (strain DSM 14787 / UNIQEM 213 / ALEN2)</name>
    <dbReference type="NCBI Taxonomy" id="1255043"/>
    <lineage>
        <taxon>Bacteria</taxon>
        <taxon>Pseudomonadati</taxon>
        <taxon>Pseudomonadota</taxon>
        <taxon>Gammaproteobacteria</taxon>
        <taxon>Chromatiales</taxon>
        <taxon>Ectothiorhodospiraceae</taxon>
        <taxon>Thioalkalivibrio</taxon>
    </lineage>
</organism>
<proteinExistence type="predicted"/>
<evidence type="ECO:0000256" key="1">
    <source>
        <dbReference type="SAM" id="MobiDB-lite"/>
    </source>
</evidence>
<sequence length="55" mass="6442">MPDPTTDRELLRALRDSASRIPCRRRPRTEPQRAQLRRDSKALEPYCRHAAGTRI</sequence>
<evidence type="ECO:0000313" key="3">
    <source>
        <dbReference type="Proteomes" id="UP000010809"/>
    </source>
</evidence>
<dbReference type="Proteomes" id="UP000010809">
    <property type="component" value="Chromosome"/>
</dbReference>
<name>L0DRJ3_THIND</name>
<dbReference type="AlphaFoldDB" id="L0DRJ3"/>
<dbReference type="PATRIC" id="fig|1255043.3.peg.511"/>
<dbReference type="HOGENOM" id="CLU_3031026_0_0_6"/>
<dbReference type="EMBL" id="CP003989">
    <property type="protein sequence ID" value="AGA32209.1"/>
    <property type="molecule type" value="Genomic_DNA"/>
</dbReference>
<evidence type="ECO:0000313" key="2">
    <source>
        <dbReference type="EMBL" id="AGA32209.1"/>
    </source>
</evidence>
<dbReference type="KEGG" id="tni:TVNIR_0507"/>
<accession>L0DRJ3</accession>
<feature type="compositionally biased region" description="Basic and acidic residues" evidence="1">
    <location>
        <begin position="28"/>
        <end position="42"/>
    </location>
</feature>